<dbReference type="RefSeq" id="XP_068368858.1">
    <property type="nucleotide sequence ID" value="XM_068497517.1"/>
</dbReference>
<gene>
    <name evidence="4" type="ORF">TRFO_13891</name>
</gene>
<dbReference type="InterPro" id="IPR011009">
    <property type="entry name" value="Kinase-like_dom_sf"/>
</dbReference>
<keyword evidence="1" id="KW-0547">Nucleotide-binding</keyword>
<comment type="caution">
    <text evidence="4">The sequence shown here is derived from an EMBL/GenBank/DDBJ whole genome shotgun (WGS) entry which is preliminary data.</text>
</comment>
<keyword evidence="5" id="KW-1185">Reference proteome</keyword>
<evidence type="ECO:0000256" key="1">
    <source>
        <dbReference type="ARBA" id="ARBA00022741"/>
    </source>
</evidence>
<feature type="domain" description="Protein kinase" evidence="3">
    <location>
        <begin position="214"/>
        <end position="452"/>
    </location>
</feature>
<dbReference type="SMART" id="SM00220">
    <property type="entry name" value="S_TKc"/>
    <property type="match status" value="1"/>
</dbReference>
<dbReference type="GO" id="GO:0005886">
    <property type="term" value="C:plasma membrane"/>
    <property type="evidence" value="ECO:0007669"/>
    <property type="project" value="TreeGrafter"/>
</dbReference>
<protein>
    <recommendedName>
        <fullName evidence="3">Protein kinase domain-containing protein</fullName>
    </recommendedName>
</protein>
<reference evidence="4" key="1">
    <citation type="submission" date="2016-10" db="EMBL/GenBank/DDBJ databases">
        <authorList>
            <person name="Benchimol M."/>
            <person name="Almeida L.G."/>
            <person name="Vasconcelos A.T."/>
            <person name="Perreira-Neves A."/>
            <person name="Rosa I.A."/>
            <person name="Tasca T."/>
            <person name="Bogo M.R."/>
            <person name="de Souza W."/>
        </authorList>
    </citation>
    <scope>NUCLEOTIDE SEQUENCE [LARGE SCALE GENOMIC DNA]</scope>
    <source>
        <strain evidence="4">K</strain>
    </source>
</reference>
<dbReference type="PANTHER" id="PTHR27001">
    <property type="entry name" value="OS01G0253100 PROTEIN"/>
    <property type="match status" value="1"/>
</dbReference>
<dbReference type="PROSITE" id="PS50011">
    <property type="entry name" value="PROTEIN_KINASE_DOM"/>
    <property type="match status" value="1"/>
</dbReference>
<dbReference type="VEuPathDB" id="TrichDB:TRFO_13891"/>
<evidence type="ECO:0000256" key="2">
    <source>
        <dbReference type="ARBA" id="ARBA00022840"/>
    </source>
</evidence>
<dbReference type="PANTHER" id="PTHR27001:SF931">
    <property type="entry name" value="OS11G0664100 PROTEIN"/>
    <property type="match status" value="1"/>
</dbReference>
<accession>A0A1J4KX21</accession>
<dbReference type="EMBL" id="MLAK01000197">
    <property type="protein sequence ID" value="OHT15722.1"/>
    <property type="molecule type" value="Genomic_DNA"/>
</dbReference>
<evidence type="ECO:0000259" key="3">
    <source>
        <dbReference type="PROSITE" id="PS50011"/>
    </source>
</evidence>
<evidence type="ECO:0000313" key="5">
    <source>
        <dbReference type="Proteomes" id="UP000179807"/>
    </source>
</evidence>
<keyword evidence="2" id="KW-0067">ATP-binding</keyword>
<dbReference type="GO" id="GO:0004672">
    <property type="term" value="F:protein kinase activity"/>
    <property type="evidence" value="ECO:0007669"/>
    <property type="project" value="InterPro"/>
</dbReference>
<dbReference type="AlphaFoldDB" id="A0A1J4KX21"/>
<evidence type="ECO:0000313" key="4">
    <source>
        <dbReference type="EMBL" id="OHT15722.1"/>
    </source>
</evidence>
<dbReference type="InterPro" id="IPR000719">
    <property type="entry name" value="Prot_kinase_dom"/>
</dbReference>
<dbReference type="SUPFAM" id="SSF56112">
    <property type="entry name" value="Protein kinase-like (PK-like)"/>
    <property type="match status" value="1"/>
</dbReference>
<sequence length="609" mass="71718">MESIGIIRNNSIIMLSKYIEPKTGNPWLSKYLETEIHIIDQRYQMFEILEKLNYIQSVITEKKVEIPTMYIRIIESENNVPLFLSFFTDKIAFLIDFNILYSEEIIAFISHVVDGISLSTFSIFDKNFMTNVLNISNCSFLNELIISNFESYSSSFEQLFDWLKWNYQFKSSPLDNNFLTQLFNISVQYCLCRSLFVDLTKEIATFTHFSKSNFHNIQRITGNRSSSIMNMYHSVHLPTLSLVELHEYKSKKLFLNTKKFYQNFHNISKCIVPCYGIIDKGSDEPHTLVLKFMLQETYYDLIDLELTNTQNALTIMRITSAIDFLHSNNYCHLNIKPDVIHFDCFMNAYLGKLGTVWEMSNHDVIDSQIGTTEYSAPERREKNHVSFECDIYSLGKVLAEIFKVYQKNNLNYAKTKYYKNFKKLIETSQNHIPIMRPNSLFILYWMSNENFFPYTTKLRELFFAKIFQQKKTECVPYNVKKLCDSFQMDGNALESLTNFEFSLIVSILSSAEISPPLIQSIIDKYFTYENGKLLFSILLSKRFKTLQDCEKENNKETTQINNNLVRQNEHNPNIEYMKRICEQNHIILNHAKNDLKKLLIYLFQKEKSI</sequence>
<organism evidence="4 5">
    <name type="scientific">Tritrichomonas foetus</name>
    <dbReference type="NCBI Taxonomy" id="1144522"/>
    <lineage>
        <taxon>Eukaryota</taxon>
        <taxon>Metamonada</taxon>
        <taxon>Parabasalia</taxon>
        <taxon>Tritrichomonadida</taxon>
        <taxon>Tritrichomonadidae</taxon>
        <taxon>Tritrichomonas</taxon>
    </lineage>
</organism>
<dbReference type="GO" id="GO:0005524">
    <property type="term" value="F:ATP binding"/>
    <property type="evidence" value="ECO:0007669"/>
    <property type="project" value="UniProtKB-KW"/>
</dbReference>
<proteinExistence type="predicted"/>
<dbReference type="GeneID" id="94832221"/>
<name>A0A1J4KX21_9EUKA</name>
<dbReference type="Pfam" id="PF00069">
    <property type="entry name" value="Pkinase"/>
    <property type="match status" value="1"/>
</dbReference>
<dbReference type="Gene3D" id="1.10.510.10">
    <property type="entry name" value="Transferase(Phosphotransferase) domain 1"/>
    <property type="match status" value="1"/>
</dbReference>
<dbReference type="Proteomes" id="UP000179807">
    <property type="component" value="Unassembled WGS sequence"/>
</dbReference>